<feature type="domain" description="Histidine kinase" evidence="9">
    <location>
        <begin position="529"/>
        <end position="642"/>
    </location>
</feature>
<evidence type="ECO:0000256" key="7">
    <source>
        <dbReference type="ARBA" id="ARBA00022989"/>
    </source>
</evidence>
<dbReference type="CDD" id="cd00075">
    <property type="entry name" value="HATPase"/>
    <property type="match status" value="1"/>
</dbReference>
<feature type="transmembrane region" description="Helical" evidence="8">
    <location>
        <begin position="225"/>
        <end position="241"/>
    </location>
</feature>
<keyword evidence="6" id="KW-0418">Kinase</keyword>
<comment type="caution">
    <text evidence="10">The sequence shown here is derived from an EMBL/GenBank/DDBJ whole genome shotgun (WGS) entry which is preliminary data.</text>
</comment>
<protein>
    <recommendedName>
        <fullName evidence="2">histidine kinase</fullName>
        <ecNumber evidence="2">2.7.13.3</ecNumber>
    </recommendedName>
</protein>
<dbReference type="Pfam" id="PF02518">
    <property type="entry name" value="HATPase_c"/>
    <property type="match status" value="1"/>
</dbReference>
<name>A0A842IB55_9RHOB</name>
<evidence type="ECO:0000256" key="3">
    <source>
        <dbReference type="ARBA" id="ARBA00022553"/>
    </source>
</evidence>
<dbReference type="SUPFAM" id="SSF55874">
    <property type="entry name" value="ATPase domain of HSP90 chaperone/DNA topoisomerase II/histidine kinase"/>
    <property type="match status" value="1"/>
</dbReference>
<dbReference type="InterPro" id="IPR003594">
    <property type="entry name" value="HATPase_dom"/>
</dbReference>
<dbReference type="EC" id="2.7.13.3" evidence="2"/>
<accession>A0A842IB55</accession>
<evidence type="ECO:0000256" key="8">
    <source>
        <dbReference type="SAM" id="Phobius"/>
    </source>
</evidence>
<keyword evidence="4" id="KW-0808">Transferase</keyword>
<evidence type="ECO:0000256" key="1">
    <source>
        <dbReference type="ARBA" id="ARBA00000085"/>
    </source>
</evidence>
<keyword evidence="11" id="KW-1185">Reference proteome</keyword>
<dbReference type="PANTHER" id="PTHR45436:SF5">
    <property type="entry name" value="SENSOR HISTIDINE KINASE TRCS"/>
    <property type="match status" value="1"/>
</dbReference>
<dbReference type="InterPro" id="IPR011622">
    <property type="entry name" value="7TMR_DISM_rcpt_extracell_dom2"/>
</dbReference>
<feature type="transmembrane region" description="Helical" evidence="8">
    <location>
        <begin position="261"/>
        <end position="279"/>
    </location>
</feature>
<evidence type="ECO:0000313" key="10">
    <source>
        <dbReference type="EMBL" id="MBC2836905.1"/>
    </source>
</evidence>
<organism evidence="10 11">
    <name type="scientific">Paragemmobacter straminiformis</name>
    <dbReference type="NCBI Taxonomy" id="2045119"/>
    <lineage>
        <taxon>Bacteria</taxon>
        <taxon>Pseudomonadati</taxon>
        <taxon>Pseudomonadota</taxon>
        <taxon>Alphaproteobacteria</taxon>
        <taxon>Rhodobacterales</taxon>
        <taxon>Paracoccaceae</taxon>
        <taxon>Paragemmobacter</taxon>
    </lineage>
</organism>
<dbReference type="Proteomes" id="UP000555411">
    <property type="component" value="Unassembled WGS sequence"/>
</dbReference>
<keyword evidence="7 8" id="KW-1133">Transmembrane helix</keyword>
<dbReference type="Pfam" id="PF07696">
    <property type="entry name" value="7TMR-DISMED2"/>
    <property type="match status" value="1"/>
</dbReference>
<keyword evidence="5 8" id="KW-0812">Transmembrane</keyword>
<sequence>MPARRLAYTVRVTTTPFPSSRMLRPAPLLRRLACACLAVFGLFLFAAPLRAEQRISYAVLVDPTRAMSLTDVQSARFTPIASTFGGGFTSSVYWLRVSIENPAPGPLLLRFRPSTTDEIELFTPLPDGRWRISKNGERLSPDNDAVPSINWYAFSIHPQAERGPWYVRISTRSPGAIVVTAVSANLALSEDVTTAGWLVINHALLCLAGAVLIGTLSPLRSVPNFGFLVMITSFSAYLYMINGYGKVLFGLTPIRAEAAQEYLACFTVTSLAAFHHLFLRDFRPSLALGRASLGLLAFSALGPLARLLGNGDIALRISLVTYVLLVPLLVALLVSLRQDGPITRRQVRYVYAVYIAFLLFNITARFGLIDAEVLYRHSIEAITVVTSTLMLTLLWLQNRSAQERTLARELALQSLSVDLAVDRQFVAARLALLRRIDTQVARVSAITLDCLASGGFGAAPARAQRAVTTLGRVVDRCIFAHEATGNPWNLRPASFAPAPALRALVRTLAPPDAFRLDIADAEGRRLTTDRDLFELAVENLLSNALRYGLPGHPVRIRLVPETRQGRAGLALWVSNAAPAAPFDPAAVFEKFYRGPSAQGQSGTGLGLFITREVVTALSGQVTLETAPAPHGATVRLILWLPEKP</sequence>
<dbReference type="InterPro" id="IPR005467">
    <property type="entry name" value="His_kinase_dom"/>
</dbReference>
<dbReference type="InterPro" id="IPR050428">
    <property type="entry name" value="TCS_sensor_his_kinase"/>
</dbReference>
<evidence type="ECO:0000256" key="4">
    <source>
        <dbReference type="ARBA" id="ARBA00022679"/>
    </source>
</evidence>
<reference evidence="10 11" key="1">
    <citation type="journal article" date="2017" name="Int. J. Syst. Evol. Microbiol.">
        <title>Gemmobacter straminiformis sp. nov., isolated from an artificial fountain.</title>
        <authorList>
            <person name="Kang J.Y."/>
            <person name="Kim M.J."/>
            <person name="Chun J."/>
            <person name="Son K.P."/>
            <person name="Jahng K.Y."/>
        </authorList>
    </citation>
    <scope>NUCLEOTIDE SEQUENCE [LARGE SCALE GENOMIC DNA]</scope>
    <source>
        <strain evidence="10 11">CAM-8</strain>
    </source>
</reference>
<feature type="transmembrane region" description="Helical" evidence="8">
    <location>
        <begin position="374"/>
        <end position="396"/>
    </location>
</feature>
<dbReference type="SMART" id="SM00387">
    <property type="entry name" value="HATPase_c"/>
    <property type="match status" value="1"/>
</dbReference>
<keyword evidence="8" id="KW-0472">Membrane</keyword>
<evidence type="ECO:0000256" key="5">
    <source>
        <dbReference type="ARBA" id="ARBA00022692"/>
    </source>
</evidence>
<evidence type="ECO:0000313" key="11">
    <source>
        <dbReference type="Proteomes" id="UP000555411"/>
    </source>
</evidence>
<dbReference type="PROSITE" id="PS50109">
    <property type="entry name" value="HIS_KIN"/>
    <property type="match status" value="1"/>
</dbReference>
<dbReference type="InterPro" id="IPR036890">
    <property type="entry name" value="HATPase_C_sf"/>
</dbReference>
<keyword evidence="3" id="KW-0597">Phosphoprotein</keyword>
<dbReference type="GO" id="GO:0004673">
    <property type="term" value="F:protein histidine kinase activity"/>
    <property type="evidence" value="ECO:0007669"/>
    <property type="project" value="UniProtKB-EC"/>
</dbReference>
<evidence type="ECO:0000256" key="6">
    <source>
        <dbReference type="ARBA" id="ARBA00022777"/>
    </source>
</evidence>
<evidence type="ECO:0000259" key="9">
    <source>
        <dbReference type="PROSITE" id="PS50109"/>
    </source>
</evidence>
<dbReference type="PANTHER" id="PTHR45436">
    <property type="entry name" value="SENSOR HISTIDINE KINASE YKOH"/>
    <property type="match status" value="1"/>
</dbReference>
<comment type="catalytic activity">
    <reaction evidence="1">
        <text>ATP + protein L-histidine = ADP + protein N-phospho-L-histidine.</text>
        <dbReference type="EC" id="2.7.13.3"/>
    </reaction>
</comment>
<dbReference type="EMBL" id="JACLQD010000004">
    <property type="protein sequence ID" value="MBC2836905.1"/>
    <property type="molecule type" value="Genomic_DNA"/>
</dbReference>
<dbReference type="AlphaFoldDB" id="A0A842IB55"/>
<feature type="transmembrane region" description="Helical" evidence="8">
    <location>
        <begin position="348"/>
        <end position="368"/>
    </location>
</feature>
<feature type="transmembrane region" description="Helical" evidence="8">
    <location>
        <begin position="195"/>
        <end position="213"/>
    </location>
</feature>
<proteinExistence type="predicted"/>
<gene>
    <name evidence="10" type="ORF">H7F16_15405</name>
</gene>
<dbReference type="Gene3D" id="3.30.565.10">
    <property type="entry name" value="Histidine kinase-like ATPase, C-terminal domain"/>
    <property type="match status" value="1"/>
</dbReference>
<evidence type="ECO:0000256" key="2">
    <source>
        <dbReference type="ARBA" id="ARBA00012438"/>
    </source>
</evidence>
<dbReference type="Gene3D" id="2.60.40.2380">
    <property type="match status" value="1"/>
</dbReference>
<feature type="transmembrane region" description="Helical" evidence="8">
    <location>
        <begin position="315"/>
        <end position="336"/>
    </location>
</feature>